<feature type="transmembrane region" description="Helical" evidence="1">
    <location>
        <begin position="151"/>
        <end position="170"/>
    </location>
</feature>
<name>A0A7S2UL65_9STRA</name>
<feature type="transmembrane region" description="Helical" evidence="1">
    <location>
        <begin position="12"/>
        <end position="32"/>
    </location>
</feature>
<gene>
    <name evidence="2" type="ORF">ASEP1449_LOCUS15111</name>
</gene>
<dbReference type="AlphaFoldDB" id="A0A7S2UL65"/>
<accession>A0A7S2UL65</accession>
<feature type="transmembrane region" description="Helical" evidence="1">
    <location>
        <begin position="182"/>
        <end position="200"/>
    </location>
</feature>
<proteinExistence type="predicted"/>
<organism evidence="2">
    <name type="scientific">Attheya septentrionalis</name>
    <dbReference type="NCBI Taxonomy" id="420275"/>
    <lineage>
        <taxon>Eukaryota</taxon>
        <taxon>Sar</taxon>
        <taxon>Stramenopiles</taxon>
        <taxon>Ochrophyta</taxon>
        <taxon>Bacillariophyta</taxon>
        <taxon>Coscinodiscophyceae</taxon>
        <taxon>Chaetocerotophycidae</taxon>
        <taxon>Chaetocerotales</taxon>
        <taxon>Attheyaceae</taxon>
        <taxon>Attheya</taxon>
    </lineage>
</organism>
<protein>
    <submittedName>
        <fullName evidence="2">Uncharacterized protein</fullName>
    </submittedName>
</protein>
<reference evidence="2" key="1">
    <citation type="submission" date="2021-01" db="EMBL/GenBank/DDBJ databases">
        <authorList>
            <person name="Corre E."/>
            <person name="Pelletier E."/>
            <person name="Niang G."/>
            <person name="Scheremetjew M."/>
            <person name="Finn R."/>
            <person name="Kale V."/>
            <person name="Holt S."/>
            <person name="Cochrane G."/>
            <person name="Meng A."/>
            <person name="Brown T."/>
            <person name="Cohen L."/>
        </authorList>
    </citation>
    <scope>NUCLEOTIDE SEQUENCE</scope>
    <source>
        <strain evidence="2">CCMP2084</strain>
    </source>
</reference>
<keyword evidence="1" id="KW-1133">Transmembrane helix</keyword>
<evidence type="ECO:0000313" key="2">
    <source>
        <dbReference type="EMBL" id="CAD9823277.1"/>
    </source>
</evidence>
<sequence>MRFTVKDLIANGQLGWVISLVSSVIYLVRLLTTPTSLECDYSSDGFCVTNLKLNPGSPSTCPHGNSHLWAWREDAIFTVLAVVLGIMTQAKQTAIVSNVAVILVHGLLHKYFDDANCIIAEQKGLALLFANIAYAGFTALLSYVALNQADLGKALTVIGTIAVTLVTSHLSQPAQGYGVSPIFMTTQLLVSFLGVTTPLGNAKMGYLFALPCIVSIIELRFCCDGGDPGFFNKIGGHAWYDFFLHIAVLSSYFPDDKPKIEGKVE</sequence>
<evidence type="ECO:0000256" key="1">
    <source>
        <dbReference type="SAM" id="Phobius"/>
    </source>
</evidence>
<keyword evidence="1" id="KW-0472">Membrane</keyword>
<feature type="transmembrane region" description="Helical" evidence="1">
    <location>
        <begin position="125"/>
        <end position="145"/>
    </location>
</feature>
<keyword evidence="1" id="KW-0812">Transmembrane</keyword>
<feature type="transmembrane region" description="Helical" evidence="1">
    <location>
        <begin position="75"/>
        <end position="104"/>
    </location>
</feature>
<dbReference type="EMBL" id="HBHQ01022348">
    <property type="protein sequence ID" value="CAD9823277.1"/>
    <property type="molecule type" value="Transcribed_RNA"/>
</dbReference>